<name>A0AAW1XRU3_RUBAR</name>
<evidence type="ECO:0000313" key="2">
    <source>
        <dbReference type="Proteomes" id="UP001457282"/>
    </source>
</evidence>
<evidence type="ECO:0000313" key="1">
    <source>
        <dbReference type="EMBL" id="KAK9939706.1"/>
    </source>
</evidence>
<dbReference type="EMBL" id="JBEDUW010000003">
    <property type="protein sequence ID" value="KAK9939706.1"/>
    <property type="molecule type" value="Genomic_DNA"/>
</dbReference>
<dbReference type="AlphaFoldDB" id="A0AAW1XRU3"/>
<organism evidence="1 2">
    <name type="scientific">Rubus argutus</name>
    <name type="common">Southern blackberry</name>
    <dbReference type="NCBI Taxonomy" id="59490"/>
    <lineage>
        <taxon>Eukaryota</taxon>
        <taxon>Viridiplantae</taxon>
        <taxon>Streptophyta</taxon>
        <taxon>Embryophyta</taxon>
        <taxon>Tracheophyta</taxon>
        <taxon>Spermatophyta</taxon>
        <taxon>Magnoliopsida</taxon>
        <taxon>eudicotyledons</taxon>
        <taxon>Gunneridae</taxon>
        <taxon>Pentapetalae</taxon>
        <taxon>rosids</taxon>
        <taxon>fabids</taxon>
        <taxon>Rosales</taxon>
        <taxon>Rosaceae</taxon>
        <taxon>Rosoideae</taxon>
        <taxon>Rosoideae incertae sedis</taxon>
        <taxon>Rubus</taxon>
    </lineage>
</organism>
<reference evidence="1 2" key="1">
    <citation type="journal article" date="2023" name="G3 (Bethesda)">
        <title>A chromosome-length genome assembly and annotation of blackberry (Rubus argutus, cv. 'Hillquist').</title>
        <authorList>
            <person name="Bruna T."/>
            <person name="Aryal R."/>
            <person name="Dudchenko O."/>
            <person name="Sargent D.J."/>
            <person name="Mead D."/>
            <person name="Buti M."/>
            <person name="Cavallini A."/>
            <person name="Hytonen T."/>
            <person name="Andres J."/>
            <person name="Pham M."/>
            <person name="Weisz D."/>
            <person name="Mascagni F."/>
            <person name="Usai G."/>
            <person name="Natali L."/>
            <person name="Bassil N."/>
            <person name="Fernandez G.E."/>
            <person name="Lomsadze A."/>
            <person name="Armour M."/>
            <person name="Olukolu B."/>
            <person name="Poorten T."/>
            <person name="Britton C."/>
            <person name="Davik J."/>
            <person name="Ashrafi H."/>
            <person name="Aiden E.L."/>
            <person name="Borodovsky M."/>
            <person name="Worthington M."/>
        </authorList>
    </citation>
    <scope>NUCLEOTIDE SEQUENCE [LARGE SCALE GENOMIC DNA]</scope>
    <source>
        <strain evidence="1">PI 553951</strain>
    </source>
</reference>
<gene>
    <name evidence="1" type="ORF">M0R45_016395</name>
</gene>
<accession>A0AAW1XRU3</accession>
<keyword evidence="2" id="KW-1185">Reference proteome</keyword>
<dbReference type="Proteomes" id="UP001457282">
    <property type="component" value="Unassembled WGS sequence"/>
</dbReference>
<proteinExistence type="predicted"/>
<comment type="caution">
    <text evidence="1">The sequence shown here is derived from an EMBL/GenBank/DDBJ whole genome shotgun (WGS) entry which is preliminary data.</text>
</comment>
<protein>
    <submittedName>
        <fullName evidence="1">Uncharacterized protein</fullName>
    </submittedName>
</protein>
<sequence length="102" mass="11257">MALCNPFSCPCTAHRCNNYYFHKHNRASLHNSRAITGQCRSNRQSPENIAKPPQQLPPSSLMSFDASTSSIVDVTLYSSTMTRSQAELRLELQSAASSACYA</sequence>